<feature type="domain" description="MD-2-related lipid-recognition" evidence="2">
    <location>
        <begin position="28"/>
        <end position="127"/>
    </location>
</feature>
<dbReference type="KEGG" id="goe:100908283"/>
<sequence>MSSSLMLVASFLLFAISVSESQLVIKKYELCGGTGSVRYIKVTPCVEEPCEFKRNSKVHVEIELAFEHPSETATLKSFADLKASNMTLVGVPTDFCKAKIVECPIRGRGDYRVAKFIVPIKKLYTPLNDSDTLQNFYNASFMGYGDAGWEICVKLLIRVLDEML</sequence>
<evidence type="ECO:0000259" key="2">
    <source>
        <dbReference type="Pfam" id="PF02221"/>
    </source>
</evidence>
<dbReference type="Gene3D" id="2.60.40.770">
    <property type="match status" value="1"/>
</dbReference>
<name>A0AAJ6QV55_9ACAR</name>
<accession>A0AAJ6QV55</accession>
<dbReference type="Proteomes" id="UP000694867">
    <property type="component" value="Unplaced"/>
</dbReference>
<reference evidence="4" key="1">
    <citation type="submission" date="2025-08" db="UniProtKB">
        <authorList>
            <consortium name="RefSeq"/>
        </authorList>
    </citation>
    <scope>IDENTIFICATION</scope>
</reference>
<evidence type="ECO:0000313" key="3">
    <source>
        <dbReference type="Proteomes" id="UP000694867"/>
    </source>
</evidence>
<feature type="signal peptide" evidence="1">
    <location>
        <begin position="1"/>
        <end position="21"/>
    </location>
</feature>
<dbReference type="GeneID" id="100908283"/>
<dbReference type="RefSeq" id="XP_003746810.1">
    <property type="nucleotide sequence ID" value="XM_003746762.1"/>
</dbReference>
<proteinExistence type="predicted"/>
<evidence type="ECO:0000313" key="4">
    <source>
        <dbReference type="RefSeq" id="XP_003746810.1"/>
    </source>
</evidence>
<evidence type="ECO:0000256" key="1">
    <source>
        <dbReference type="SAM" id="SignalP"/>
    </source>
</evidence>
<keyword evidence="1" id="KW-0732">Signal</keyword>
<organism evidence="3 4">
    <name type="scientific">Galendromus occidentalis</name>
    <name type="common">western predatory mite</name>
    <dbReference type="NCBI Taxonomy" id="34638"/>
    <lineage>
        <taxon>Eukaryota</taxon>
        <taxon>Metazoa</taxon>
        <taxon>Ecdysozoa</taxon>
        <taxon>Arthropoda</taxon>
        <taxon>Chelicerata</taxon>
        <taxon>Arachnida</taxon>
        <taxon>Acari</taxon>
        <taxon>Parasitiformes</taxon>
        <taxon>Mesostigmata</taxon>
        <taxon>Gamasina</taxon>
        <taxon>Phytoseioidea</taxon>
        <taxon>Phytoseiidae</taxon>
        <taxon>Typhlodrominae</taxon>
        <taxon>Galendromus</taxon>
    </lineage>
</organism>
<keyword evidence="3" id="KW-1185">Reference proteome</keyword>
<protein>
    <submittedName>
        <fullName evidence="4">NPC intracellular cholesterol transporter 2</fullName>
    </submittedName>
</protein>
<dbReference type="Pfam" id="PF02221">
    <property type="entry name" value="E1_DerP2_DerF2"/>
    <property type="match status" value="1"/>
</dbReference>
<dbReference type="SUPFAM" id="SSF81296">
    <property type="entry name" value="E set domains"/>
    <property type="match status" value="1"/>
</dbReference>
<gene>
    <name evidence="4" type="primary">LOC100908283</name>
</gene>
<feature type="chain" id="PRO_5042490633" evidence="1">
    <location>
        <begin position="22"/>
        <end position="164"/>
    </location>
</feature>
<dbReference type="AlphaFoldDB" id="A0AAJ6QV55"/>
<dbReference type="InterPro" id="IPR014756">
    <property type="entry name" value="Ig_E-set"/>
</dbReference>
<dbReference type="InterPro" id="IPR003172">
    <property type="entry name" value="ML_dom"/>
</dbReference>